<gene>
    <name evidence="2" type="ORF">Moror_11348</name>
</gene>
<dbReference type="EMBL" id="AWSO01001101">
    <property type="protein sequence ID" value="ESK85269.1"/>
    <property type="molecule type" value="Genomic_DNA"/>
</dbReference>
<evidence type="ECO:0000256" key="1">
    <source>
        <dbReference type="SAM" id="MobiDB-lite"/>
    </source>
</evidence>
<feature type="compositionally biased region" description="Low complexity" evidence="1">
    <location>
        <begin position="7"/>
        <end position="26"/>
    </location>
</feature>
<evidence type="ECO:0000313" key="3">
    <source>
        <dbReference type="Proteomes" id="UP000017559"/>
    </source>
</evidence>
<reference evidence="2 3" key="1">
    <citation type="journal article" date="2014" name="BMC Genomics">
        <title>Genome and secretome analysis of the hemibiotrophic fungal pathogen, Moniliophthora roreri, which causes frosty pod rot disease of cacao: mechanisms of the biotrophic and necrotrophic phases.</title>
        <authorList>
            <person name="Meinhardt L.W."/>
            <person name="Costa G.G.L."/>
            <person name="Thomazella D.P.T."/>
            <person name="Teixeira P.J.P.L."/>
            <person name="Carazzolle M.F."/>
            <person name="Schuster S.C."/>
            <person name="Carlson J.E."/>
            <person name="Guiltinan M.J."/>
            <person name="Mieczkowski P."/>
            <person name="Farmer A."/>
            <person name="Ramaraj T."/>
            <person name="Crozier J."/>
            <person name="Davis R.E."/>
            <person name="Shao J."/>
            <person name="Melnick R.L."/>
            <person name="Pereira G.A.G."/>
            <person name="Bailey B.A."/>
        </authorList>
    </citation>
    <scope>NUCLEOTIDE SEQUENCE [LARGE SCALE GENOMIC DNA]</scope>
    <source>
        <strain evidence="2 3">MCA 2997</strain>
    </source>
</reference>
<organism evidence="2 3">
    <name type="scientific">Moniliophthora roreri (strain MCA 2997)</name>
    <name type="common">Cocoa frosty pod rot fungus</name>
    <name type="synonym">Crinipellis roreri</name>
    <dbReference type="NCBI Taxonomy" id="1381753"/>
    <lineage>
        <taxon>Eukaryota</taxon>
        <taxon>Fungi</taxon>
        <taxon>Dikarya</taxon>
        <taxon>Basidiomycota</taxon>
        <taxon>Agaricomycotina</taxon>
        <taxon>Agaricomycetes</taxon>
        <taxon>Agaricomycetidae</taxon>
        <taxon>Agaricales</taxon>
        <taxon>Marasmiineae</taxon>
        <taxon>Marasmiaceae</taxon>
        <taxon>Moniliophthora</taxon>
    </lineage>
</organism>
<dbReference type="HOGENOM" id="CLU_177943_0_0_1"/>
<protein>
    <submittedName>
        <fullName evidence="2">Uncharacterized protein</fullName>
    </submittedName>
</protein>
<feature type="region of interest" description="Disordered" evidence="1">
    <location>
        <begin position="1"/>
        <end position="47"/>
    </location>
</feature>
<evidence type="ECO:0000313" key="2">
    <source>
        <dbReference type="EMBL" id="ESK85269.1"/>
    </source>
</evidence>
<keyword evidence="3" id="KW-1185">Reference proteome</keyword>
<comment type="caution">
    <text evidence="2">The sequence shown here is derived from an EMBL/GenBank/DDBJ whole genome shotgun (WGS) entry which is preliminary data.</text>
</comment>
<name>V2Y0U5_MONRO</name>
<dbReference type="KEGG" id="mrr:Moror_11348"/>
<accession>V2Y0U5</accession>
<proteinExistence type="predicted"/>
<sequence>MSNATTSSSSASASGSQSSGVQSPVPTVAGEGQYGENLTYPNGLQPNPYQLLHLFNSEQYNDQIRAAANSNN</sequence>
<dbReference type="Proteomes" id="UP000017559">
    <property type="component" value="Unassembled WGS sequence"/>
</dbReference>
<dbReference type="AlphaFoldDB" id="V2Y0U5"/>